<dbReference type="EMBL" id="VIIS01001403">
    <property type="protein sequence ID" value="KAF0298902.1"/>
    <property type="molecule type" value="Genomic_DNA"/>
</dbReference>
<evidence type="ECO:0000313" key="5">
    <source>
        <dbReference type="EMBL" id="KAF0298902.1"/>
    </source>
</evidence>
<protein>
    <submittedName>
        <fullName evidence="5">Cuticle protein AM1274</fullName>
    </submittedName>
</protein>
<dbReference type="GO" id="GO:0062129">
    <property type="term" value="C:chitin-based extracellular matrix"/>
    <property type="evidence" value="ECO:0007669"/>
    <property type="project" value="TreeGrafter"/>
</dbReference>
<dbReference type="PROSITE" id="PS51155">
    <property type="entry name" value="CHIT_BIND_RR_2"/>
    <property type="match status" value="1"/>
</dbReference>
<keyword evidence="6" id="KW-1185">Reference proteome</keyword>
<dbReference type="Pfam" id="PF00379">
    <property type="entry name" value="Chitin_bind_4"/>
    <property type="match status" value="1"/>
</dbReference>
<evidence type="ECO:0000256" key="4">
    <source>
        <dbReference type="SAM" id="SignalP"/>
    </source>
</evidence>
<reference evidence="5 6" key="1">
    <citation type="submission" date="2019-07" db="EMBL/GenBank/DDBJ databases">
        <title>Draft genome assembly of a fouling barnacle, Amphibalanus amphitrite (Darwin, 1854): The first reference genome for Thecostraca.</title>
        <authorList>
            <person name="Kim W."/>
        </authorList>
    </citation>
    <scope>NUCLEOTIDE SEQUENCE [LARGE SCALE GENOMIC DNA]</scope>
    <source>
        <strain evidence="5">SNU_AA5</strain>
        <tissue evidence="5">Soma without cirri and trophi</tissue>
    </source>
</reference>
<dbReference type="Proteomes" id="UP000440578">
    <property type="component" value="Unassembled WGS sequence"/>
</dbReference>
<organism evidence="5 6">
    <name type="scientific">Amphibalanus amphitrite</name>
    <name type="common">Striped barnacle</name>
    <name type="synonym">Balanus amphitrite</name>
    <dbReference type="NCBI Taxonomy" id="1232801"/>
    <lineage>
        <taxon>Eukaryota</taxon>
        <taxon>Metazoa</taxon>
        <taxon>Ecdysozoa</taxon>
        <taxon>Arthropoda</taxon>
        <taxon>Crustacea</taxon>
        <taxon>Multicrustacea</taxon>
        <taxon>Cirripedia</taxon>
        <taxon>Thoracica</taxon>
        <taxon>Thoracicalcarea</taxon>
        <taxon>Balanomorpha</taxon>
        <taxon>Balanoidea</taxon>
        <taxon>Balanidae</taxon>
        <taxon>Amphibalaninae</taxon>
        <taxon>Amphibalanus</taxon>
    </lineage>
</organism>
<feature type="region of interest" description="Disordered" evidence="3">
    <location>
        <begin position="131"/>
        <end position="163"/>
    </location>
</feature>
<comment type="caution">
    <text evidence="5">The sequence shown here is derived from an EMBL/GenBank/DDBJ whole genome shotgun (WGS) entry which is preliminary data.</text>
</comment>
<feature type="region of interest" description="Disordered" evidence="3">
    <location>
        <begin position="55"/>
        <end position="115"/>
    </location>
</feature>
<dbReference type="PANTHER" id="PTHR10380">
    <property type="entry name" value="CUTICLE PROTEIN"/>
    <property type="match status" value="1"/>
</dbReference>
<dbReference type="InterPro" id="IPR050468">
    <property type="entry name" value="Cuticle_Struct_Prot"/>
</dbReference>
<accession>A0A6A4W7H0</accession>
<keyword evidence="4" id="KW-0732">Signal</keyword>
<feature type="compositionally biased region" description="Low complexity" evidence="3">
    <location>
        <begin position="149"/>
        <end position="163"/>
    </location>
</feature>
<dbReference type="GO" id="GO:0008010">
    <property type="term" value="F:structural constituent of chitin-based larval cuticle"/>
    <property type="evidence" value="ECO:0007669"/>
    <property type="project" value="TreeGrafter"/>
</dbReference>
<keyword evidence="1 2" id="KW-0193">Cuticle</keyword>
<evidence type="ECO:0000256" key="2">
    <source>
        <dbReference type="PROSITE-ProRule" id="PRU00497"/>
    </source>
</evidence>
<feature type="signal peptide" evidence="4">
    <location>
        <begin position="1"/>
        <end position="15"/>
    </location>
</feature>
<evidence type="ECO:0000256" key="3">
    <source>
        <dbReference type="SAM" id="MobiDB-lite"/>
    </source>
</evidence>
<dbReference type="PANTHER" id="PTHR10380:SF173">
    <property type="entry name" value="CUTICULAR PROTEIN 47EF, ISOFORM C-RELATED"/>
    <property type="match status" value="1"/>
</dbReference>
<evidence type="ECO:0000256" key="1">
    <source>
        <dbReference type="ARBA" id="ARBA00022460"/>
    </source>
</evidence>
<evidence type="ECO:0000313" key="6">
    <source>
        <dbReference type="Proteomes" id="UP000440578"/>
    </source>
</evidence>
<feature type="chain" id="PRO_5025656121" evidence="4">
    <location>
        <begin position="16"/>
        <end position="163"/>
    </location>
</feature>
<dbReference type="AlphaFoldDB" id="A0A6A4W7H0"/>
<dbReference type="OrthoDB" id="6359117at2759"/>
<name>A0A6A4W7H0_AMPAM</name>
<feature type="compositionally biased region" description="Low complexity" evidence="3">
    <location>
        <begin position="131"/>
        <end position="141"/>
    </location>
</feature>
<proteinExistence type="predicted"/>
<sequence length="163" mass="16922">MKLLLVSCLVALAGADGPATSAYQQKPVIKILSQEDVHPGDGTYRFSFQTENGIQRDESGQPKAGGGGGGGYGQPGGGYVQQGGWSYTDGYGGPVQLTFTADENGYQPVSDLLPTPVPTEYPVPVVPQVYQGEPARYGPAPAAAPAPAPAQYRPAAPAPQRYN</sequence>
<feature type="compositionally biased region" description="Gly residues" evidence="3">
    <location>
        <begin position="63"/>
        <end position="81"/>
    </location>
</feature>
<gene>
    <name evidence="5" type="primary">CUPA5_16</name>
    <name evidence="5" type="ORF">FJT64_003759</name>
</gene>
<dbReference type="InterPro" id="IPR000618">
    <property type="entry name" value="Insect_cuticle"/>
</dbReference>